<accession>A0A8T9MZG8</accession>
<proteinExistence type="predicted"/>
<gene>
    <name evidence="1" type="ORF">LVJ77_00230</name>
</gene>
<evidence type="ECO:0000313" key="2">
    <source>
        <dbReference type="Proteomes" id="UP000831534"/>
    </source>
</evidence>
<reference evidence="1" key="2">
    <citation type="journal article" date="2022" name="Res Sq">
        <title>Evolution of multicellular longitudinally dividing oral cavity symbionts (Neisseriaceae).</title>
        <authorList>
            <person name="Nyongesa S."/>
            <person name="Weber P."/>
            <person name="Bernet E."/>
            <person name="Pullido F."/>
            <person name="Nieckarz M."/>
            <person name="Delaby M."/>
            <person name="Nieves C."/>
            <person name="Viehboeck T."/>
            <person name="Krause N."/>
            <person name="Rivera-Millot A."/>
            <person name="Nakamura A."/>
            <person name="Vischer N."/>
            <person name="VanNieuwenhze M."/>
            <person name="Brun Y."/>
            <person name="Cava F."/>
            <person name="Bulgheresi S."/>
            <person name="Veyrier F."/>
        </authorList>
    </citation>
    <scope>NUCLEOTIDE SEQUENCE</scope>
    <source>
        <strain evidence="1">17694</strain>
    </source>
</reference>
<evidence type="ECO:0000313" key="1">
    <source>
        <dbReference type="EMBL" id="UOP05756.1"/>
    </source>
</evidence>
<protein>
    <submittedName>
        <fullName evidence="1">Uncharacterized protein</fullName>
    </submittedName>
</protein>
<dbReference type="Proteomes" id="UP000831534">
    <property type="component" value="Chromosome"/>
</dbReference>
<dbReference type="EMBL" id="CP091521">
    <property type="protein sequence ID" value="UOP05756.1"/>
    <property type="molecule type" value="Genomic_DNA"/>
</dbReference>
<reference evidence="1" key="1">
    <citation type="submission" date="2021-12" db="EMBL/GenBank/DDBJ databases">
        <authorList>
            <person name="Veyrier F.J."/>
        </authorList>
    </citation>
    <scope>NUCLEOTIDE SEQUENCE</scope>
    <source>
        <strain evidence="1">17694</strain>
    </source>
</reference>
<dbReference type="AlphaFoldDB" id="A0A8T9MZG8"/>
<organism evidence="1 2">
    <name type="scientific">Conchiformibius kuhniae</name>
    <dbReference type="NCBI Taxonomy" id="211502"/>
    <lineage>
        <taxon>Bacteria</taxon>
        <taxon>Pseudomonadati</taxon>
        <taxon>Pseudomonadota</taxon>
        <taxon>Betaproteobacteria</taxon>
        <taxon>Neisseriales</taxon>
        <taxon>Neisseriaceae</taxon>
        <taxon>Conchiformibius</taxon>
    </lineage>
</organism>
<keyword evidence="2" id="KW-1185">Reference proteome</keyword>
<name>A0A8T9MZG8_9NEIS</name>
<sequence length="55" mass="5835">MTIRAARAITAARWRGSVFRNVMAGGLRALGVKPTRAVEDDAPVSQEAVAEPSEP</sequence>